<dbReference type="AlphaFoldDB" id="A0A918TSD6"/>
<dbReference type="Proteomes" id="UP000644507">
    <property type="component" value="Unassembled WGS sequence"/>
</dbReference>
<reference evidence="1" key="2">
    <citation type="submission" date="2020-09" db="EMBL/GenBank/DDBJ databases">
        <authorList>
            <person name="Sun Q."/>
            <person name="Kim S."/>
        </authorList>
    </citation>
    <scope>NUCLEOTIDE SEQUENCE</scope>
    <source>
        <strain evidence="1">KCTC 12988</strain>
    </source>
</reference>
<proteinExistence type="predicted"/>
<reference evidence="1" key="1">
    <citation type="journal article" date="2014" name="Int. J. Syst. Evol. Microbiol.">
        <title>Complete genome sequence of Corynebacterium casei LMG S-19264T (=DSM 44701T), isolated from a smear-ripened cheese.</title>
        <authorList>
            <consortium name="US DOE Joint Genome Institute (JGI-PGF)"/>
            <person name="Walter F."/>
            <person name="Albersmeier A."/>
            <person name="Kalinowski J."/>
            <person name="Ruckert C."/>
        </authorList>
    </citation>
    <scope>NUCLEOTIDE SEQUENCE</scope>
    <source>
        <strain evidence="1">KCTC 12988</strain>
    </source>
</reference>
<gene>
    <name evidence="1" type="ORF">GCM10007100_30740</name>
</gene>
<comment type="caution">
    <text evidence="1">The sequence shown here is derived from an EMBL/GenBank/DDBJ whole genome shotgun (WGS) entry which is preliminary data.</text>
</comment>
<dbReference type="EMBL" id="BMXI01000014">
    <property type="protein sequence ID" value="GHC61292.1"/>
    <property type="molecule type" value="Genomic_DNA"/>
</dbReference>
<dbReference type="RefSeq" id="WP_189571777.1">
    <property type="nucleotide sequence ID" value="NZ_BMXI01000014.1"/>
</dbReference>
<protein>
    <submittedName>
        <fullName evidence="1">Uncharacterized protein</fullName>
    </submittedName>
</protein>
<accession>A0A918TSD6</accession>
<evidence type="ECO:0000313" key="1">
    <source>
        <dbReference type="EMBL" id="GHC61292.1"/>
    </source>
</evidence>
<organism evidence="1 2">
    <name type="scientific">Roseibacillus persicicus</name>
    <dbReference type="NCBI Taxonomy" id="454148"/>
    <lineage>
        <taxon>Bacteria</taxon>
        <taxon>Pseudomonadati</taxon>
        <taxon>Verrucomicrobiota</taxon>
        <taxon>Verrucomicrobiia</taxon>
        <taxon>Verrucomicrobiales</taxon>
        <taxon>Verrucomicrobiaceae</taxon>
        <taxon>Roseibacillus</taxon>
    </lineage>
</organism>
<sequence length="197" mass="21473">MKMISPQDETPEELRGITEILEKSLQPHPQEEVPPMPDDLRERLRGQYGDQQAASEVKAPGLWAQLKSLFAQPAFSGALAALVLVGVLMSLLLKPDPAGEAEQMRGKTTGPSSFTAIILFDLDESQTKAVMESGYFDSAHLHPVTTEAELMDWISREGQSIVVNGATGEIRHEDGRQVPMPAKESDIADLVAELLAK</sequence>
<evidence type="ECO:0000313" key="2">
    <source>
        <dbReference type="Proteomes" id="UP000644507"/>
    </source>
</evidence>
<keyword evidence="2" id="KW-1185">Reference proteome</keyword>
<name>A0A918TSD6_9BACT</name>